<dbReference type="Proteomes" id="UP001230649">
    <property type="component" value="Unassembled WGS sequence"/>
</dbReference>
<evidence type="ECO:0000313" key="2">
    <source>
        <dbReference type="Proteomes" id="UP001230649"/>
    </source>
</evidence>
<proteinExistence type="predicted"/>
<evidence type="ECO:0000313" key="1">
    <source>
        <dbReference type="EMBL" id="KAJ9113531.1"/>
    </source>
</evidence>
<comment type="caution">
    <text evidence="1">The sequence shown here is derived from an EMBL/GenBank/DDBJ whole genome shotgun (WGS) entry which is preliminary data.</text>
</comment>
<sequence length="393" mass="42763">MASIETPVSRRLASVKNIIIVVSGKGQYGRTLLLHLFRIITNGNRNHTGGVGKSSSTVQLALSLFNTSPTTRVGLLDLDLTGPSLPRMLGLDGQSVHQSSNGWVPVYADRERRLGCMSIGFLLKDRGDSVVWRGPKKDGMIRQFLAEVRWGDLDYLVIDTPPGTSDEHISLLTHLHPLFLPNPNRPPPSFCPTPTCVLITTPQTTALNDTLKSLSFTRKPALPVLGLVENMAGYVCPCCGEISDIFSKGGGQEMAQREEIGWLGRVPIDTKLVKLLDDVVKGSVENVTPAQDGESVYVPTGPEDAEGDVPRPPPPVQDASDDLRKLDVSEKQWRFGCHGRTGRVFENAVPAARPVHGNDIVEGMAGYHGWGLAGDTEERGGGREFHPVNTRLW</sequence>
<name>A0ACC2WRU4_9TREE</name>
<protein>
    <submittedName>
        <fullName evidence="1">Cytosolic Fe-S cluster assembly factor cfd1</fullName>
    </submittedName>
</protein>
<dbReference type="EMBL" id="JASBWS010000012">
    <property type="protein sequence ID" value="KAJ9113531.1"/>
    <property type="molecule type" value="Genomic_DNA"/>
</dbReference>
<keyword evidence="2" id="KW-1185">Reference proteome</keyword>
<organism evidence="1 2">
    <name type="scientific">Naganishia adeliensis</name>
    <dbReference type="NCBI Taxonomy" id="92952"/>
    <lineage>
        <taxon>Eukaryota</taxon>
        <taxon>Fungi</taxon>
        <taxon>Dikarya</taxon>
        <taxon>Basidiomycota</taxon>
        <taxon>Agaricomycotina</taxon>
        <taxon>Tremellomycetes</taxon>
        <taxon>Filobasidiales</taxon>
        <taxon>Filobasidiaceae</taxon>
        <taxon>Naganishia</taxon>
    </lineage>
</organism>
<accession>A0ACC2WRU4</accession>
<gene>
    <name evidence="1" type="primary">CFD1</name>
    <name evidence="1" type="ORF">QFC20_001882</name>
</gene>
<reference evidence="1" key="1">
    <citation type="submission" date="2023-04" db="EMBL/GenBank/DDBJ databases">
        <title>Draft Genome sequencing of Naganishia species isolated from polar environments using Oxford Nanopore Technology.</title>
        <authorList>
            <person name="Leo P."/>
            <person name="Venkateswaran K."/>
        </authorList>
    </citation>
    <scope>NUCLEOTIDE SEQUENCE</scope>
    <source>
        <strain evidence="1">MNA-CCFEE 5262</strain>
    </source>
</reference>